<dbReference type="HOGENOM" id="CLU_057217_5_0_9"/>
<organism evidence="14 15">
    <name type="scientific">[Bacteroides] pectinophilus ATCC 43243</name>
    <dbReference type="NCBI Taxonomy" id="483218"/>
    <lineage>
        <taxon>Bacteria</taxon>
        <taxon>Bacillati</taxon>
        <taxon>Bacillota</taxon>
        <taxon>Clostridia</taxon>
        <taxon>Eubacteriales</taxon>
    </lineage>
</organism>
<dbReference type="STRING" id="483218.BACPEC_00936"/>
<feature type="region of interest" description="Disordered" evidence="13">
    <location>
        <begin position="1"/>
        <end position="61"/>
    </location>
</feature>
<dbReference type="InterPro" id="IPR013805">
    <property type="entry name" value="GrpE_CC"/>
</dbReference>
<dbReference type="GO" id="GO:0000774">
    <property type="term" value="F:adenyl-nucleotide exchange factor activity"/>
    <property type="evidence" value="ECO:0007669"/>
    <property type="project" value="InterPro"/>
</dbReference>
<keyword evidence="6 10" id="KW-0143">Chaperone</keyword>
<evidence type="ECO:0000256" key="3">
    <source>
        <dbReference type="ARBA" id="ARBA00011738"/>
    </source>
</evidence>
<feature type="compositionally biased region" description="Basic and acidic residues" evidence="13">
    <location>
        <begin position="40"/>
        <end position="61"/>
    </location>
</feature>
<evidence type="ECO:0000256" key="6">
    <source>
        <dbReference type="ARBA" id="ARBA00023186"/>
    </source>
</evidence>
<dbReference type="Gene3D" id="2.30.22.10">
    <property type="entry name" value="Head domain of nucleotide exchange factor GrpE"/>
    <property type="match status" value="1"/>
</dbReference>
<protein>
    <recommendedName>
        <fullName evidence="8 10">Protein GrpE</fullName>
    </recommendedName>
    <alternativeName>
        <fullName evidence="9 10">HSP-70 cofactor</fullName>
    </alternativeName>
</protein>
<dbReference type="GO" id="GO:0042803">
    <property type="term" value="F:protein homodimerization activity"/>
    <property type="evidence" value="ECO:0007669"/>
    <property type="project" value="InterPro"/>
</dbReference>
<comment type="function">
    <text evidence="7 10 11">Participates actively in the response to hyperosmotic and heat shock by preventing the aggregation of stress-denatured proteins, in association with DnaK and GrpE. It is the nucleotide exchange factor for DnaK and may function as a thermosensor. Unfolded proteins bind initially to DnaJ; upon interaction with the DnaJ-bound protein, DnaK hydrolyzes its bound ATP, resulting in the formation of a stable complex. GrpE releases ADP from DnaK; ATP binding to DnaK triggers the release of the substrate protein, thus completing the reaction cycle. Several rounds of ATP-dependent interactions between DnaJ, DnaK and GrpE are required for fully efficient folding.</text>
</comment>
<evidence type="ECO:0000256" key="5">
    <source>
        <dbReference type="ARBA" id="ARBA00023016"/>
    </source>
</evidence>
<dbReference type="eggNOG" id="COG0576">
    <property type="taxonomic scope" value="Bacteria"/>
</dbReference>
<dbReference type="SUPFAM" id="SSF51064">
    <property type="entry name" value="Head domain of nucleotide exchange factor GrpE"/>
    <property type="match status" value="1"/>
</dbReference>
<dbReference type="PRINTS" id="PR00773">
    <property type="entry name" value="GRPEPROTEIN"/>
</dbReference>
<keyword evidence="5 10" id="KW-0346">Stress response</keyword>
<evidence type="ECO:0000256" key="13">
    <source>
        <dbReference type="SAM" id="MobiDB-lite"/>
    </source>
</evidence>
<evidence type="ECO:0000313" key="14">
    <source>
        <dbReference type="EMBL" id="EEC57951.1"/>
    </source>
</evidence>
<gene>
    <name evidence="10" type="primary">grpE</name>
    <name evidence="14" type="ORF">BACPEC_00936</name>
</gene>
<comment type="subunit">
    <text evidence="3 10">Homodimer.</text>
</comment>
<evidence type="ECO:0000256" key="7">
    <source>
        <dbReference type="ARBA" id="ARBA00053401"/>
    </source>
</evidence>
<evidence type="ECO:0000256" key="4">
    <source>
        <dbReference type="ARBA" id="ARBA00022490"/>
    </source>
</evidence>
<dbReference type="EMBL" id="ABVQ01000035">
    <property type="protein sequence ID" value="EEC57951.1"/>
    <property type="molecule type" value="Genomic_DNA"/>
</dbReference>
<reference evidence="14 15" key="1">
    <citation type="submission" date="2008-11" db="EMBL/GenBank/DDBJ databases">
        <title>Draft genome sequence of Bacteroides pectinophilus (ATCC 43243).</title>
        <authorList>
            <person name="Sudarsanam P."/>
            <person name="Ley R."/>
            <person name="Guruge J."/>
            <person name="Turnbaugh P.J."/>
            <person name="Mahowald M."/>
            <person name="Liep D."/>
            <person name="Gordon J."/>
        </authorList>
    </citation>
    <scope>NUCLEOTIDE SEQUENCE [LARGE SCALE GENOMIC DNA]</scope>
    <source>
        <strain evidence="14 15">ATCC 43243</strain>
    </source>
</reference>
<evidence type="ECO:0000256" key="2">
    <source>
        <dbReference type="ARBA" id="ARBA00009054"/>
    </source>
</evidence>
<evidence type="ECO:0000256" key="9">
    <source>
        <dbReference type="ARBA" id="ARBA00076414"/>
    </source>
</evidence>
<evidence type="ECO:0000256" key="1">
    <source>
        <dbReference type="ARBA" id="ARBA00004496"/>
    </source>
</evidence>
<dbReference type="PROSITE" id="PS01071">
    <property type="entry name" value="GRPE"/>
    <property type="match status" value="1"/>
</dbReference>
<dbReference type="HAMAP" id="MF_01151">
    <property type="entry name" value="GrpE"/>
    <property type="match status" value="1"/>
</dbReference>
<sequence length="200" mass="22496">MDEEKKNSGNVDIGEEIEDIKSAPEDVNEASDEAAGTTDGADKEDDKSSDKSAKKDPKDEAIKELKDKFTRQMAEFDNFRKRTEKEKSAMYEVGAKSVIEKILPIVDNFERGLGSVTEEDKGSAFVEGMNMVYRQLTKALEDMDVKPIEALGKEFNPEYHNAVMHVDDEEAGDNIIVEEFQKGYTYRDSVVRHSMVKVAN</sequence>
<proteinExistence type="inferred from homology"/>
<keyword evidence="4 10" id="KW-0963">Cytoplasm</keyword>
<evidence type="ECO:0000313" key="15">
    <source>
        <dbReference type="Proteomes" id="UP000003136"/>
    </source>
</evidence>
<dbReference type="Proteomes" id="UP000003136">
    <property type="component" value="Unassembled WGS sequence"/>
</dbReference>
<evidence type="ECO:0000256" key="12">
    <source>
        <dbReference type="RuleBase" id="RU004478"/>
    </source>
</evidence>
<dbReference type="CDD" id="cd00446">
    <property type="entry name" value="GrpE"/>
    <property type="match status" value="1"/>
</dbReference>
<comment type="subcellular location">
    <subcellularLocation>
        <location evidence="1 10">Cytoplasm</location>
    </subcellularLocation>
</comment>
<keyword evidence="15" id="KW-1185">Reference proteome</keyword>
<dbReference type="InterPro" id="IPR009012">
    <property type="entry name" value="GrpE_head"/>
</dbReference>
<evidence type="ECO:0000256" key="8">
    <source>
        <dbReference type="ARBA" id="ARBA00072274"/>
    </source>
</evidence>
<reference evidence="14 15" key="2">
    <citation type="submission" date="2008-11" db="EMBL/GenBank/DDBJ databases">
        <authorList>
            <person name="Fulton L."/>
            <person name="Clifton S."/>
            <person name="Fulton B."/>
            <person name="Xu J."/>
            <person name="Minx P."/>
            <person name="Pepin K.H."/>
            <person name="Johnson M."/>
            <person name="Bhonagiri V."/>
            <person name="Nash W.E."/>
            <person name="Mardis E.R."/>
            <person name="Wilson R.K."/>
        </authorList>
    </citation>
    <scope>NUCLEOTIDE SEQUENCE [LARGE SCALE GENOMIC DNA]</scope>
    <source>
        <strain evidence="14 15">ATCC 43243</strain>
    </source>
</reference>
<accession>B7AQH9</accession>
<dbReference type="PANTHER" id="PTHR21237">
    <property type="entry name" value="GRPE PROTEIN"/>
    <property type="match status" value="1"/>
</dbReference>
<evidence type="ECO:0000256" key="10">
    <source>
        <dbReference type="HAMAP-Rule" id="MF_01151"/>
    </source>
</evidence>
<dbReference type="GO" id="GO:0051082">
    <property type="term" value="F:unfolded protein binding"/>
    <property type="evidence" value="ECO:0007669"/>
    <property type="project" value="TreeGrafter"/>
</dbReference>
<dbReference type="GO" id="GO:0006457">
    <property type="term" value="P:protein folding"/>
    <property type="evidence" value="ECO:0007669"/>
    <property type="project" value="InterPro"/>
</dbReference>
<dbReference type="AlphaFoldDB" id="B7AQH9"/>
<evidence type="ECO:0000256" key="11">
    <source>
        <dbReference type="RuleBase" id="RU000639"/>
    </source>
</evidence>
<dbReference type="FunFam" id="2.30.22.10:FF:000001">
    <property type="entry name" value="Protein GrpE"/>
    <property type="match status" value="1"/>
</dbReference>
<dbReference type="Pfam" id="PF01025">
    <property type="entry name" value="GrpE"/>
    <property type="match status" value="1"/>
</dbReference>
<dbReference type="GO" id="GO:0051087">
    <property type="term" value="F:protein-folding chaperone binding"/>
    <property type="evidence" value="ECO:0007669"/>
    <property type="project" value="InterPro"/>
</dbReference>
<name>B7AQH9_9FIRM</name>
<dbReference type="SUPFAM" id="SSF58014">
    <property type="entry name" value="Coiled-coil domain of nucleotide exchange factor GrpE"/>
    <property type="match status" value="1"/>
</dbReference>
<dbReference type="Gene3D" id="3.90.20.20">
    <property type="match status" value="1"/>
</dbReference>
<dbReference type="InterPro" id="IPR000740">
    <property type="entry name" value="GrpE"/>
</dbReference>
<dbReference type="NCBIfam" id="NF010738">
    <property type="entry name" value="PRK14140.1"/>
    <property type="match status" value="1"/>
</dbReference>
<comment type="similarity">
    <text evidence="2 10 12">Belongs to the GrpE family.</text>
</comment>
<dbReference type="PANTHER" id="PTHR21237:SF23">
    <property type="entry name" value="GRPE PROTEIN HOMOLOG, MITOCHONDRIAL"/>
    <property type="match status" value="1"/>
</dbReference>
<dbReference type="GO" id="GO:0005737">
    <property type="term" value="C:cytoplasm"/>
    <property type="evidence" value="ECO:0007669"/>
    <property type="project" value="UniProtKB-SubCell"/>
</dbReference>